<evidence type="ECO:0000313" key="9">
    <source>
        <dbReference type="Proteomes" id="UP000320674"/>
    </source>
</evidence>
<dbReference type="GO" id="GO:0008776">
    <property type="term" value="F:acetate kinase activity"/>
    <property type="evidence" value="ECO:0007669"/>
    <property type="project" value="UniProtKB-UniRule"/>
</dbReference>
<feature type="binding site" evidence="6">
    <location>
        <begin position="287"/>
        <end position="289"/>
    </location>
    <ligand>
        <name>ATP</name>
        <dbReference type="ChEBI" id="CHEBI:30616"/>
    </ligand>
</feature>
<dbReference type="InterPro" id="IPR000890">
    <property type="entry name" value="Aliphatic_acid_kin_short-chain"/>
</dbReference>
<comment type="caution">
    <text evidence="8">The sequence shown here is derived from an EMBL/GenBank/DDBJ whole genome shotgun (WGS) entry which is preliminary data.</text>
</comment>
<feature type="site" description="Transition state stabilizer" evidence="6">
    <location>
        <position position="184"/>
    </location>
</feature>
<feature type="binding site" evidence="6">
    <location>
        <position position="7"/>
    </location>
    <ligand>
        <name>Mg(2+)</name>
        <dbReference type="ChEBI" id="CHEBI:18420"/>
    </ligand>
</feature>
<name>A0A552HIK0_MICVR</name>
<dbReference type="GO" id="GO:0005737">
    <property type="term" value="C:cytoplasm"/>
    <property type="evidence" value="ECO:0007669"/>
    <property type="project" value="UniProtKB-SubCell"/>
</dbReference>
<comment type="catalytic activity">
    <reaction evidence="6">
        <text>acetate + ATP = acetyl phosphate + ADP</text>
        <dbReference type="Rhea" id="RHEA:11352"/>
        <dbReference type="ChEBI" id="CHEBI:22191"/>
        <dbReference type="ChEBI" id="CHEBI:30089"/>
        <dbReference type="ChEBI" id="CHEBI:30616"/>
        <dbReference type="ChEBI" id="CHEBI:456216"/>
        <dbReference type="EC" id="2.7.2.1"/>
    </reaction>
</comment>
<feature type="active site" description="Proton donor/acceptor" evidence="6">
    <location>
        <position position="153"/>
    </location>
</feature>
<sequence length="404" mass="43949">MKILVLNAGSSSQKSCLYDLDLLPSHPPQPIWAAGIDWTVNPDYGVLTVKAQGIKQEINLSSQDRPAAIARMLDTLVTGATKVVANLADISIVGHRVVHGGTEYSQATMITPQVKETIKKLIPLAPSHNPAHLEGIEVIEQVFGDVPQVAVFDTAFHRSIPPESSLYPIPYQWSELGIRRYGFHGTSHQYCSQRAAELLGKPLESLKMVICHLGNGASLSAVKGGKSIDTTMGFTPLEGLMMGTRSGSIDPGILIYLEREYQYNPESLNSLLNKESGLKGISGISGDMRAITTAMAEGNERAKLAFEMYIHRLKSLIGSMIASLEGLDVLVFTAGIGENSALVREKASQGWSFLGLELDLAKNAARPRDEDIATETSKVRVMVIATAEDWAIARECWHLSKIWV</sequence>
<dbReference type="PROSITE" id="PS01076">
    <property type="entry name" value="ACETATE_KINASE_2"/>
    <property type="match status" value="1"/>
</dbReference>
<evidence type="ECO:0000256" key="3">
    <source>
        <dbReference type="ARBA" id="ARBA00022741"/>
    </source>
</evidence>
<dbReference type="NCBIfam" id="TIGR00016">
    <property type="entry name" value="ackA"/>
    <property type="match status" value="1"/>
</dbReference>
<dbReference type="EMBL" id="SFAZ01000227">
    <property type="protein sequence ID" value="TRU71070.1"/>
    <property type="molecule type" value="Genomic_DNA"/>
</dbReference>
<feature type="binding site" evidence="6">
    <location>
        <position position="14"/>
    </location>
    <ligand>
        <name>ATP</name>
        <dbReference type="ChEBI" id="CHEBI:30616"/>
    </ligand>
</feature>
<dbReference type="GO" id="GO:0000287">
    <property type="term" value="F:magnesium ion binding"/>
    <property type="evidence" value="ECO:0007669"/>
    <property type="project" value="UniProtKB-UniRule"/>
</dbReference>
<dbReference type="InterPro" id="IPR004372">
    <property type="entry name" value="Ac/propionate_kinase"/>
</dbReference>
<dbReference type="EC" id="2.7.2.1" evidence="6"/>
<comment type="pathway">
    <text evidence="6">Metabolic intermediate biosynthesis; acetyl-CoA biosynthesis; acetyl-CoA from acetate: step 1/2.</text>
</comment>
<comment type="cofactor">
    <cofactor evidence="6">
        <name>Mg(2+)</name>
        <dbReference type="ChEBI" id="CHEBI:18420"/>
    </cofactor>
    <cofactor evidence="6">
        <name>Mn(2+)</name>
        <dbReference type="ChEBI" id="CHEBI:29035"/>
    </cofactor>
    <text evidence="6">Mg(2+). Can also accept Mn(2+).</text>
</comment>
<feature type="site" description="Transition state stabilizer" evidence="6">
    <location>
        <position position="245"/>
    </location>
</feature>
<gene>
    <name evidence="6" type="primary">ackA</name>
    <name evidence="8" type="ORF">EWV77_15695</name>
</gene>
<dbReference type="GO" id="GO:0006083">
    <property type="term" value="P:acetate metabolic process"/>
    <property type="evidence" value="ECO:0007669"/>
    <property type="project" value="TreeGrafter"/>
</dbReference>
<comment type="function">
    <text evidence="6">Catalyzes the formation of acetyl phosphate from acetate and ATP. Can also catalyze the reverse reaction.</text>
</comment>
<keyword evidence="6" id="KW-0963">Cytoplasm</keyword>
<dbReference type="UniPathway" id="UPA00340">
    <property type="reaction ID" value="UER00458"/>
</dbReference>
<evidence type="ECO:0000256" key="6">
    <source>
        <dbReference type="HAMAP-Rule" id="MF_00020"/>
    </source>
</evidence>
<dbReference type="PROSITE" id="PS01075">
    <property type="entry name" value="ACETATE_KINASE_1"/>
    <property type="match status" value="1"/>
</dbReference>
<dbReference type="GO" id="GO:0005524">
    <property type="term" value="F:ATP binding"/>
    <property type="evidence" value="ECO:0007669"/>
    <property type="project" value="UniProtKB-KW"/>
</dbReference>
<dbReference type="HAMAP" id="MF_00020">
    <property type="entry name" value="Acetate_kinase"/>
    <property type="match status" value="1"/>
</dbReference>
<feature type="binding site" evidence="6">
    <location>
        <begin position="212"/>
        <end position="216"/>
    </location>
    <ligand>
        <name>ATP</name>
        <dbReference type="ChEBI" id="CHEBI:30616"/>
    </ligand>
</feature>
<dbReference type="PRINTS" id="PR00471">
    <property type="entry name" value="ACETATEKNASE"/>
</dbReference>
<dbReference type="Pfam" id="PF00871">
    <property type="entry name" value="Acetate_kinase"/>
    <property type="match status" value="1"/>
</dbReference>
<dbReference type="PANTHER" id="PTHR21060:SF15">
    <property type="entry name" value="ACETATE KINASE-RELATED"/>
    <property type="match status" value="1"/>
</dbReference>
<comment type="similarity">
    <text evidence="1 6 7">Belongs to the acetokinase family.</text>
</comment>
<dbReference type="Proteomes" id="UP000320674">
    <property type="component" value="Unassembled WGS sequence"/>
</dbReference>
<organism evidence="8 9">
    <name type="scientific">Microcystis viridis Mv_BB_P_19951000_S68D</name>
    <dbReference type="NCBI Taxonomy" id="2486270"/>
    <lineage>
        <taxon>Bacteria</taxon>
        <taxon>Bacillati</taxon>
        <taxon>Cyanobacteriota</taxon>
        <taxon>Cyanophyceae</taxon>
        <taxon>Oscillatoriophycideae</taxon>
        <taxon>Chroococcales</taxon>
        <taxon>Microcystaceae</taxon>
        <taxon>Microcystis</taxon>
    </lineage>
</organism>
<dbReference type="GO" id="GO:0006085">
    <property type="term" value="P:acetyl-CoA biosynthetic process"/>
    <property type="evidence" value="ECO:0007669"/>
    <property type="project" value="UniProtKB-UniRule"/>
</dbReference>
<accession>A0A552HIK0</accession>
<comment type="subcellular location">
    <subcellularLocation>
        <location evidence="6">Cytoplasm</location>
    </subcellularLocation>
</comment>
<dbReference type="PANTHER" id="PTHR21060">
    <property type="entry name" value="ACETATE KINASE"/>
    <property type="match status" value="1"/>
</dbReference>
<keyword evidence="3 6" id="KW-0547">Nucleotide-binding</keyword>
<evidence type="ECO:0000313" key="8">
    <source>
        <dbReference type="EMBL" id="TRU71070.1"/>
    </source>
</evidence>
<keyword evidence="4 6" id="KW-0418">Kinase</keyword>
<dbReference type="SUPFAM" id="SSF53067">
    <property type="entry name" value="Actin-like ATPase domain"/>
    <property type="match status" value="2"/>
</dbReference>
<keyword evidence="2 6" id="KW-0808">Transferase</keyword>
<evidence type="ECO:0000256" key="2">
    <source>
        <dbReference type="ARBA" id="ARBA00022679"/>
    </source>
</evidence>
<dbReference type="InterPro" id="IPR023865">
    <property type="entry name" value="Aliphatic_acid_kinase_CS"/>
</dbReference>
<keyword evidence="6" id="KW-0460">Magnesium</keyword>
<feature type="binding site" evidence="6">
    <location>
        <begin position="335"/>
        <end position="339"/>
    </location>
    <ligand>
        <name>ATP</name>
        <dbReference type="ChEBI" id="CHEBI:30616"/>
    </ligand>
</feature>
<dbReference type="Gene3D" id="3.30.420.40">
    <property type="match status" value="2"/>
</dbReference>
<dbReference type="CDD" id="cd24010">
    <property type="entry name" value="ASKHA_NBD_AcK_PK"/>
    <property type="match status" value="1"/>
</dbReference>
<evidence type="ECO:0000256" key="1">
    <source>
        <dbReference type="ARBA" id="ARBA00008748"/>
    </source>
</evidence>
<evidence type="ECO:0000256" key="7">
    <source>
        <dbReference type="RuleBase" id="RU003835"/>
    </source>
</evidence>
<comment type="subunit">
    <text evidence="6">Homodimer.</text>
</comment>
<evidence type="ECO:0000256" key="5">
    <source>
        <dbReference type="ARBA" id="ARBA00022840"/>
    </source>
</evidence>
<feature type="binding site" evidence="6">
    <location>
        <position position="388"/>
    </location>
    <ligand>
        <name>Mg(2+)</name>
        <dbReference type="ChEBI" id="CHEBI:18420"/>
    </ligand>
</feature>
<dbReference type="PIRSF" id="PIRSF000722">
    <property type="entry name" value="Acetate_prop_kin"/>
    <property type="match status" value="1"/>
</dbReference>
<keyword evidence="5 6" id="KW-0067">ATP-binding</keyword>
<protein>
    <recommendedName>
        <fullName evidence="6">Acetate kinase</fullName>
        <ecNumber evidence="6">2.7.2.1</ecNumber>
    </recommendedName>
    <alternativeName>
        <fullName evidence="6">Acetokinase</fullName>
    </alternativeName>
</protein>
<reference evidence="8 9" key="1">
    <citation type="submission" date="2019-01" db="EMBL/GenBank/DDBJ databases">
        <title>Coherence of Microcystis species and biogeography revealed through population genomics.</title>
        <authorList>
            <person name="Perez-Carrascal O.M."/>
            <person name="Terrat Y."/>
            <person name="Giani A."/>
            <person name="Fortin N."/>
            <person name="Tromas N."/>
            <person name="Shapiro B.J."/>
        </authorList>
    </citation>
    <scope>NUCLEOTIDE SEQUENCE [LARGE SCALE GENOMIC DNA]</scope>
    <source>
        <strain evidence="8">Mv_BB_P_19951000_S68D</strain>
    </source>
</reference>
<dbReference type="InterPro" id="IPR043129">
    <property type="entry name" value="ATPase_NBD"/>
</dbReference>
<evidence type="ECO:0000256" key="4">
    <source>
        <dbReference type="ARBA" id="ARBA00022777"/>
    </source>
</evidence>
<feature type="binding site" evidence="6">
    <location>
        <position position="96"/>
    </location>
    <ligand>
        <name>substrate</name>
    </ligand>
</feature>
<proteinExistence type="inferred from homology"/>
<keyword evidence="6" id="KW-0479">Metal-binding</keyword>
<dbReference type="AlphaFoldDB" id="A0A552HIK0"/>